<dbReference type="RefSeq" id="WP_034360893.1">
    <property type="nucleotide sequence ID" value="NZ_JHAC01000093.1"/>
</dbReference>
<sequence>MSFSAFLAAVTWALDTTDTWSPHRLIGWEDEPEVAWPTLFERVPWGPGTASALERLTWRDEPALP</sequence>
<gene>
    <name evidence="1" type="ORF">DEIPH_ctg139orf0084</name>
</gene>
<dbReference type="Proteomes" id="UP000020492">
    <property type="component" value="Unassembled WGS sequence"/>
</dbReference>
<name>A0A016QK50_9DEIO</name>
<accession>A0A016QK50</accession>
<organism evidence="1 2">
    <name type="scientific">Deinococcus phoenicis</name>
    <dbReference type="NCBI Taxonomy" id="1476583"/>
    <lineage>
        <taxon>Bacteria</taxon>
        <taxon>Thermotogati</taxon>
        <taxon>Deinococcota</taxon>
        <taxon>Deinococci</taxon>
        <taxon>Deinococcales</taxon>
        <taxon>Deinococcaceae</taxon>
        <taxon>Deinococcus</taxon>
    </lineage>
</organism>
<dbReference type="PATRIC" id="fig|1476583.3.peg.3600"/>
<proteinExistence type="predicted"/>
<dbReference type="STRING" id="1476583.DEIPH_ctg139orf0084"/>
<evidence type="ECO:0000313" key="2">
    <source>
        <dbReference type="Proteomes" id="UP000020492"/>
    </source>
</evidence>
<evidence type="ECO:0000313" key="1">
    <source>
        <dbReference type="EMBL" id="EYB66361.1"/>
    </source>
</evidence>
<keyword evidence="2" id="KW-1185">Reference proteome</keyword>
<dbReference type="AlphaFoldDB" id="A0A016QK50"/>
<protein>
    <submittedName>
        <fullName evidence="1">Uncharacterized protein</fullName>
    </submittedName>
</protein>
<comment type="caution">
    <text evidence="1">The sequence shown here is derived from an EMBL/GenBank/DDBJ whole genome shotgun (WGS) entry which is preliminary data.</text>
</comment>
<dbReference type="EMBL" id="JHAC01000093">
    <property type="protein sequence ID" value="EYB66361.1"/>
    <property type="molecule type" value="Genomic_DNA"/>
</dbReference>
<reference evidence="1 2" key="1">
    <citation type="submission" date="2014-03" db="EMBL/GenBank/DDBJ databases">
        <title>Draft genome sequence of Deinococcus phoenicis 1P10ME.</title>
        <authorList>
            <person name="Stepanov V.G."/>
            <person name="Vaishampayan P."/>
            <person name="Venkateswaran K."/>
            <person name="Fox G.E."/>
        </authorList>
    </citation>
    <scope>NUCLEOTIDE SEQUENCE [LARGE SCALE GENOMIC DNA]</scope>
    <source>
        <strain evidence="1 2">1P10ME</strain>
    </source>
</reference>
<dbReference type="OrthoDB" id="64153at2"/>